<protein>
    <submittedName>
        <fullName evidence="1">Expressed protein</fullName>
    </submittedName>
</protein>
<sequence>MITKKTIRRVFFLNALILFLKTSMLFFVQCGLENFASHSGEIETIGRPYTELIDSDKAVDLIDNANKEGPKNKPFPSRKRNNLKLSDVLQMNKEKTNNLKADYEQLHTLAKLLIERKKGGKRLSTDQREQIKKILEAVSVFTKLRHNELAVENTPRTVHLELKRGPNTLDHDVSLTIAKVLVENILKDLIAHRTGSSWDEAILNFSIKVAEYLSESIALNSSLKLSIFKQPEFLNLLSDRIYGRCYGLNDFNPFLLSWDLEDYIINHPVMFDTRFAFRSLGPKERKHVFERLLNHFASNNFPTNSVTGDINLKAMIENFEVTEADSLLENIYSDATNLHATELTNVSGHALTVFSDCFFRHQYIYHSLKLHLKYADGLDSQKLQNVVNFSEENLKVIIAKIDLIKSMIPSDIQFGPGWNGPLLSPVTEIDYYISPYKYVQQVLNMEAVKNVLVEKYSDEDILMILDSWIEELTVALKAFEEQENKYKDFLIINEKSEKSSNDLRMWKNNVFVKRIHKEFEEILKPEEKVFEMINFLKNWANETKQGLKNYAHVSQVV</sequence>
<organism evidence="1 2">
    <name type="scientific">Phakopsora pachyrhizi</name>
    <name type="common">Asian soybean rust disease fungus</name>
    <dbReference type="NCBI Taxonomy" id="170000"/>
    <lineage>
        <taxon>Eukaryota</taxon>
        <taxon>Fungi</taxon>
        <taxon>Dikarya</taxon>
        <taxon>Basidiomycota</taxon>
        <taxon>Pucciniomycotina</taxon>
        <taxon>Pucciniomycetes</taxon>
        <taxon>Pucciniales</taxon>
        <taxon>Phakopsoraceae</taxon>
        <taxon>Phakopsora</taxon>
    </lineage>
</organism>
<evidence type="ECO:0000313" key="2">
    <source>
        <dbReference type="Proteomes" id="UP001153365"/>
    </source>
</evidence>
<dbReference type="EMBL" id="CALTRL010000079">
    <property type="protein sequence ID" value="CAH7666214.1"/>
    <property type="molecule type" value="Genomic_DNA"/>
</dbReference>
<gene>
    <name evidence="1" type="ORF">PPACK8108_LOCUS551</name>
</gene>
<keyword evidence="2" id="KW-1185">Reference proteome</keyword>
<dbReference type="Proteomes" id="UP001153365">
    <property type="component" value="Unassembled WGS sequence"/>
</dbReference>
<comment type="caution">
    <text evidence="1">The sequence shown here is derived from an EMBL/GenBank/DDBJ whole genome shotgun (WGS) entry which is preliminary data.</text>
</comment>
<accession>A0AAV0ADV3</accession>
<dbReference type="AlphaFoldDB" id="A0AAV0ADV3"/>
<evidence type="ECO:0000313" key="1">
    <source>
        <dbReference type="EMBL" id="CAH7666214.1"/>
    </source>
</evidence>
<proteinExistence type="predicted"/>
<name>A0AAV0ADV3_PHAPC</name>
<reference evidence="1" key="1">
    <citation type="submission" date="2022-06" db="EMBL/GenBank/DDBJ databases">
        <authorList>
            <consortium name="SYNGENTA / RWTH Aachen University"/>
        </authorList>
    </citation>
    <scope>NUCLEOTIDE SEQUENCE</scope>
</reference>